<name>A0AAV4AJK1_9GAST</name>
<gene>
    <name evidence="2" type="ORF">PoB_003485500</name>
</gene>
<evidence type="ECO:0000313" key="3">
    <source>
        <dbReference type="Proteomes" id="UP000735302"/>
    </source>
</evidence>
<proteinExistence type="predicted"/>
<accession>A0AAV4AJK1</accession>
<reference evidence="2 3" key="1">
    <citation type="journal article" date="2021" name="Elife">
        <title>Chloroplast acquisition without the gene transfer in kleptoplastic sea slugs, Plakobranchus ocellatus.</title>
        <authorList>
            <person name="Maeda T."/>
            <person name="Takahashi S."/>
            <person name="Yoshida T."/>
            <person name="Shimamura S."/>
            <person name="Takaki Y."/>
            <person name="Nagai Y."/>
            <person name="Toyoda A."/>
            <person name="Suzuki Y."/>
            <person name="Arimoto A."/>
            <person name="Ishii H."/>
            <person name="Satoh N."/>
            <person name="Nishiyama T."/>
            <person name="Hasebe M."/>
            <person name="Maruyama T."/>
            <person name="Minagawa J."/>
            <person name="Obokata J."/>
            <person name="Shigenobu S."/>
        </authorList>
    </citation>
    <scope>NUCLEOTIDE SEQUENCE [LARGE SCALE GENOMIC DNA]</scope>
</reference>
<evidence type="ECO:0000313" key="2">
    <source>
        <dbReference type="EMBL" id="GFO08350.1"/>
    </source>
</evidence>
<dbReference type="EMBL" id="BLXT01003952">
    <property type="protein sequence ID" value="GFO08350.1"/>
    <property type="molecule type" value="Genomic_DNA"/>
</dbReference>
<sequence>MMSSFKALPCQSFGDTTELEPTTKRSCKSQGEFAGPSCLHRPRLLRESSFEVFLRYDKEDLTVQTEGIIMSLVQRLSRAHLDGDRTPEITVKIIG</sequence>
<dbReference type="AlphaFoldDB" id="A0AAV4AJK1"/>
<keyword evidence="3" id="KW-1185">Reference proteome</keyword>
<protein>
    <submittedName>
        <fullName evidence="2">NADP dehydrogenase [ubiquinone] 1 beta subcomplex subunit 5, mitochondrial</fullName>
    </submittedName>
</protein>
<evidence type="ECO:0000256" key="1">
    <source>
        <dbReference type="SAM" id="MobiDB-lite"/>
    </source>
</evidence>
<dbReference type="Proteomes" id="UP000735302">
    <property type="component" value="Unassembled WGS sequence"/>
</dbReference>
<feature type="region of interest" description="Disordered" evidence="1">
    <location>
        <begin position="1"/>
        <end position="34"/>
    </location>
</feature>
<comment type="caution">
    <text evidence="2">The sequence shown here is derived from an EMBL/GenBank/DDBJ whole genome shotgun (WGS) entry which is preliminary data.</text>
</comment>
<organism evidence="2 3">
    <name type="scientific">Plakobranchus ocellatus</name>
    <dbReference type="NCBI Taxonomy" id="259542"/>
    <lineage>
        <taxon>Eukaryota</taxon>
        <taxon>Metazoa</taxon>
        <taxon>Spiralia</taxon>
        <taxon>Lophotrochozoa</taxon>
        <taxon>Mollusca</taxon>
        <taxon>Gastropoda</taxon>
        <taxon>Heterobranchia</taxon>
        <taxon>Euthyneura</taxon>
        <taxon>Panpulmonata</taxon>
        <taxon>Sacoglossa</taxon>
        <taxon>Placobranchoidea</taxon>
        <taxon>Plakobranchidae</taxon>
        <taxon>Plakobranchus</taxon>
    </lineage>
</organism>